<organism evidence="1">
    <name type="scientific">Arundo donax</name>
    <name type="common">Giant reed</name>
    <name type="synonym">Donax arundinaceus</name>
    <dbReference type="NCBI Taxonomy" id="35708"/>
    <lineage>
        <taxon>Eukaryota</taxon>
        <taxon>Viridiplantae</taxon>
        <taxon>Streptophyta</taxon>
        <taxon>Embryophyta</taxon>
        <taxon>Tracheophyta</taxon>
        <taxon>Spermatophyta</taxon>
        <taxon>Magnoliopsida</taxon>
        <taxon>Liliopsida</taxon>
        <taxon>Poales</taxon>
        <taxon>Poaceae</taxon>
        <taxon>PACMAD clade</taxon>
        <taxon>Arundinoideae</taxon>
        <taxon>Arundineae</taxon>
        <taxon>Arundo</taxon>
    </lineage>
</organism>
<evidence type="ECO:0000313" key="1">
    <source>
        <dbReference type="EMBL" id="JAD72904.1"/>
    </source>
</evidence>
<protein>
    <submittedName>
        <fullName evidence="1">Uncharacterized protein</fullName>
    </submittedName>
</protein>
<reference evidence="1" key="1">
    <citation type="submission" date="2014-09" db="EMBL/GenBank/DDBJ databases">
        <authorList>
            <person name="Magalhaes I.L.F."/>
            <person name="Oliveira U."/>
            <person name="Santos F.R."/>
            <person name="Vidigal T.H.D.A."/>
            <person name="Brescovit A.D."/>
            <person name="Santos A.J."/>
        </authorList>
    </citation>
    <scope>NUCLEOTIDE SEQUENCE</scope>
    <source>
        <tissue evidence="1">Shoot tissue taken approximately 20 cm above the soil surface</tissue>
    </source>
</reference>
<dbReference type="EMBL" id="GBRH01224991">
    <property type="protein sequence ID" value="JAD72904.1"/>
    <property type="molecule type" value="Transcribed_RNA"/>
</dbReference>
<name>A0A0A9C9A4_ARUDO</name>
<accession>A0A0A9C9A4</accession>
<reference evidence="1" key="2">
    <citation type="journal article" date="2015" name="Data Brief">
        <title>Shoot transcriptome of the giant reed, Arundo donax.</title>
        <authorList>
            <person name="Barrero R.A."/>
            <person name="Guerrero F.D."/>
            <person name="Moolhuijzen P."/>
            <person name="Goolsby J.A."/>
            <person name="Tidwell J."/>
            <person name="Bellgard S.E."/>
            <person name="Bellgard M.I."/>
        </authorList>
    </citation>
    <scope>NUCLEOTIDE SEQUENCE</scope>
    <source>
        <tissue evidence="1">Shoot tissue taken approximately 20 cm above the soil surface</tissue>
    </source>
</reference>
<proteinExistence type="predicted"/>
<sequence>MSTGGQRWWIRW</sequence>